<evidence type="ECO:0000313" key="2">
    <source>
        <dbReference type="Proteomes" id="UP001153620"/>
    </source>
</evidence>
<dbReference type="CDD" id="cd04301">
    <property type="entry name" value="NAT_SF"/>
    <property type="match status" value="1"/>
</dbReference>
<sequence>MATRFWKRPENLEFPKIYSKFLAADINRGDELVEYSIIDIPEGRYDEACKFMITHFIPYEPKLVSRDAKDDIAVAEDYYKRYMYGIKQKVSVACIKTGSEDFIAVNILEVQGRNDSNISFKPQSKTSIDIMEAINYIEDKADLFNRHMVDYYLSGTGLAIDPQYRGKGIATEMIKARTSILHFLNLKLTSTGFSSVAAQKAAVKAGHFCDLSISYEELASKSENWNFLGTETKNYIQMSLKI</sequence>
<dbReference type="Proteomes" id="UP001153620">
    <property type="component" value="Chromosome 1"/>
</dbReference>
<gene>
    <name evidence="1" type="ORF">CHIRRI_LOCUS3792</name>
</gene>
<proteinExistence type="predicted"/>
<protein>
    <recommendedName>
        <fullName evidence="3">N-acetyltransferase domain-containing protein</fullName>
    </recommendedName>
</protein>
<name>A0A9N9WM11_9DIPT</name>
<dbReference type="SUPFAM" id="SSF55729">
    <property type="entry name" value="Acyl-CoA N-acyltransferases (Nat)"/>
    <property type="match status" value="1"/>
</dbReference>
<dbReference type="AlphaFoldDB" id="A0A9N9WM11"/>
<reference evidence="1" key="1">
    <citation type="submission" date="2022-01" db="EMBL/GenBank/DDBJ databases">
        <authorList>
            <person name="King R."/>
        </authorList>
    </citation>
    <scope>NUCLEOTIDE SEQUENCE</scope>
</reference>
<organism evidence="1 2">
    <name type="scientific">Chironomus riparius</name>
    <dbReference type="NCBI Taxonomy" id="315576"/>
    <lineage>
        <taxon>Eukaryota</taxon>
        <taxon>Metazoa</taxon>
        <taxon>Ecdysozoa</taxon>
        <taxon>Arthropoda</taxon>
        <taxon>Hexapoda</taxon>
        <taxon>Insecta</taxon>
        <taxon>Pterygota</taxon>
        <taxon>Neoptera</taxon>
        <taxon>Endopterygota</taxon>
        <taxon>Diptera</taxon>
        <taxon>Nematocera</taxon>
        <taxon>Chironomoidea</taxon>
        <taxon>Chironomidae</taxon>
        <taxon>Chironominae</taxon>
        <taxon>Chironomus</taxon>
    </lineage>
</organism>
<evidence type="ECO:0000313" key="1">
    <source>
        <dbReference type="EMBL" id="CAG9800854.1"/>
    </source>
</evidence>
<accession>A0A9N9WM11</accession>
<dbReference type="Gene3D" id="3.40.630.30">
    <property type="match status" value="1"/>
</dbReference>
<evidence type="ECO:0008006" key="3">
    <source>
        <dbReference type="Google" id="ProtNLM"/>
    </source>
</evidence>
<dbReference type="InterPro" id="IPR016181">
    <property type="entry name" value="Acyl_CoA_acyltransferase"/>
</dbReference>
<reference evidence="1" key="2">
    <citation type="submission" date="2022-10" db="EMBL/GenBank/DDBJ databases">
        <authorList>
            <consortium name="ENA_rothamsted_submissions"/>
            <consortium name="culmorum"/>
            <person name="King R."/>
        </authorList>
    </citation>
    <scope>NUCLEOTIDE SEQUENCE</scope>
</reference>
<dbReference type="EMBL" id="OU895877">
    <property type="protein sequence ID" value="CAG9800854.1"/>
    <property type="molecule type" value="Genomic_DNA"/>
</dbReference>
<keyword evidence="2" id="KW-1185">Reference proteome</keyword>
<dbReference type="OrthoDB" id="7787818at2759"/>